<protein>
    <submittedName>
        <fullName evidence="1">Uncharacterized protein</fullName>
    </submittedName>
</protein>
<reference evidence="1 2" key="1">
    <citation type="submission" date="2020-06" db="EMBL/GenBank/DDBJ databases">
        <title>Analysis of phage genom.</title>
        <authorList>
            <person name="Yazdi M."/>
            <person name="Ghaemi E.A."/>
            <person name="Shirzad Aski H."/>
            <person name="Mohebbi A."/>
            <person name="Tabarraei A."/>
            <person name="Sabzali S."/>
        </authorList>
    </citation>
    <scope>NUCLEOTIDE SEQUENCE [LARGE SCALE GENOMIC DNA]</scope>
    <source>
        <strain evidence="2">vB_PaeS-Yazdi-M</strain>
    </source>
</reference>
<keyword evidence="2" id="KW-1185">Reference proteome</keyword>
<sequence>MTPNIIQVTNPETGEVKNYSEAEYIAERDRLLVDWQAKKAALEVAKEAEMNARKLAVMFMHDPAKSGTTENVELGGGYKATMKVPVRYGFIQNAEGKTDKARIEKALSKIEKTGQAGELIAERLVKWTPELSLTEYKQLPDNFRKIIDDVIVTSEGTPTLEIKEPKAKK</sequence>
<dbReference type="KEGG" id="vg:77609091"/>
<organism evidence="1 2">
    <name type="scientific">Pseudomonas phage vB_PaeS-Yazdi-M</name>
    <dbReference type="NCBI Taxonomy" id="2746928"/>
    <lineage>
        <taxon>Viruses</taxon>
        <taxon>Duplodnaviria</taxon>
        <taxon>Heunggongvirae</taxon>
        <taxon>Uroviricota</taxon>
        <taxon>Caudoviricetes</taxon>
        <taxon>Jondennisvirinae</taxon>
        <taxon>Septimatrevirus</taxon>
        <taxon>Septimatrevirus yazdi</taxon>
    </lineage>
</organism>
<accession>A0A6S6MGH3</accession>
<dbReference type="EMBL" id="LC552830">
    <property type="protein sequence ID" value="BCG66173.1"/>
    <property type="molecule type" value="Genomic_DNA"/>
</dbReference>
<dbReference type="InterPro" id="IPR055597">
    <property type="entry name" value="DUF7173"/>
</dbReference>
<name>A0A6S6MGH3_9CAUD</name>
<dbReference type="GeneID" id="77609091"/>
<dbReference type="RefSeq" id="YP_010597434.1">
    <property type="nucleotide sequence ID" value="NC_069742.1"/>
</dbReference>
<evidence type="ECO:0000313" key="2">
    <source>
        <dbReference type="Proteomes" id="UP000509808"/>
    </source>
</evidence>
<dbReference type="Pfam" id="PF23791">
    <property type="entry name" value="DUF7173"/>
    <property type="match status" value="1"/>
</dbReference>
<evidence type="ECO:0000313" key="1">
    <source>
        <dbReference type="EMBL" id="BCG66173.1"/>
    </source>
</evidence>
<proteinExistence type="predicted"/>
<dbReference type="Proteomes" id="UP000509808">
    <property type="component" value="Segment"/>
</dbReference>